<evidence type="ECO:0000313" key="2">
    <source>
        <dbReference type="Proteomes" id="UP000257451"/>
    </source>
</evidence>
<gene>
    <name evidence="1" type="ORF">DAVIS_02647</name>
</gene>
<proteinExistence type="predicted"/>
<evidence type="ECO:0000313" key="1">
    <source>
        <dbReference type="EMBL" id="RFZ41378.1"/>
    </source>
</evidence>
<sequence>MVPRLLGYPSVQRWCDTVTAPELGPCRCNPAHEHSDFPPHACADCGCPEHRPVETADSITLRGAQTPTEPPAPPTLLTIPAEINFAELRVTQTAQWLDQIIAGIHETQPTSADHPPAVCALADLLEQAWPDHIDPLDALALAIRRLRATKYASTPHRRAIAAIRRKVQR</sequence>
<name>A0A3E2MW69_MYCMR</name>
<protein>
    <submittedName>
        <fullName evidence="1">Uncharacterized protein</fullName>
    </submittedName>
</protein>
<reference evidence="1 2" key="1">
    <citation type="journal article" date="2018" name="Sci. Rep.">
        <title>Extensive genomic diversity among Mycobacterium marinum strains revealed by whole genome sequencing.</title>
        <authorList>
            <person name="Das S."/>
            <person name="Pettersson B.M."/>
            <person name="Behra P.R."/>
            <person name="Mallick A."/>
            <person name="Cheramie M."/>
            <person name="Ramesh M."/>
            <person name="Shirreff L."/>
            <person name="DuCote T."/>
            <person name="Dasgupta S."/>
            <person name="Ennis D.G."/>
            <person name="Kirsebom L.A."/>
        </authorList>
    </citation>
    <scope>NUCLEOTIDE SEQUENCE [LARGE SCALE GENOMIC DNA]</scope>
    <source>
        <strain evidence="1 2">Davis1</strain>
    </source>
</reference>
<dbReference type="AlphaFoldDB" id="A0A3E2MW69"/>
<dbReference type="Proteomes" id="UP000257451">
    <property type="component" value="Unassembled WGS sequence"/>
</dbReference>
<dbReference type="EMBL" id="PEDF01000080">
    <property type="protein sequence ID" value="RFZ41378.1"/>
    <property type="molecule type" value="Genomic_DNA"/>
</dbReference>
<accession>A0A3E2MW69</accession>
<comment type="caution">
    <text evidence="1">The sequence shown here is derived from an EMBL/GenBank/DDBJ whole genome shotgun (WGS) entry which is preliminary data.</text>
</comment>
<organism evidence="1 2">
    <name type="scientific">Mycobacterium marinum</name>
    <dbReference type="NCBI Taxonomy" id="1781"/>
    <lineage>
        <taxon>Bacteria</taxon>
        <taxon>Bacillati</taxon>
        <taxon>Actinomycetota</taxon>
        <taxon>Actinomycetes</taxon>
        <taxon>Mycobacteriales</taxon>
        <taxon>Mycobacteriaceae</taxon>
        <taxon>Mycobacterium</taxon>
        <taxon>Mycobacterium ulcerans group</taxon>
    </lineage>
</organism>